<dbReference type="EnsemblPlants" id="ORUFI04G00720.1">
    <property type="protein sequence ID" value="ORUFI04G00720.1"/>
    <property type="gene ID" value="ORUFI04G00720"/>
</dbReference>
<evidence type="ECO:0000313" key="2">
    <source>
        <dbReference type="Proteomes" id="UP000008022"/>
    </source>
</evidence>
<organism evidence="1 2">
    <name type="scientific">Oryza rufipogon</name>
    <name type="common">Brownbeard rice</name>
    <name type="synonym">Asian wild rice</name>
    <dbReference type="NCBI Taxonomy" id="4529"/>
    <lineage>
        <taxon>Eukaryota</taxon>
        <taxon>Viridiplantae</taxon>
        <taxon>Streptophyta</taxon>
        <taxon>Embryophyta</taxon>
        <taxon>Tracheophyta</taxon>
        <taxon>Spermatophyta</taxon>
        <taxon>Magnoliopsida</taxon>
        <taxon>Liliopsida</taxon>
        <taxon>Poales</taxon>
        <taxon>Poaceae</taxon>
        <taxon>BOP clade</taxon>
        <taxon>Oryzoideae</taxon>
        <taxon>Oryzeae</taxon>
        <taxon>Oryzinae</taxon>
        <taxon>Oryza</taxon>
    </lineage>
</organism>
<proteinExistence type="predicted"/>
<dbReference type="Gramene" id="ORUFI04G00720.1">
    <property type="protein sequence ID" value="ORUFI04G00720.1"/>
    <property type="gene ID" value="ORUFI04G00720"/>
</dbReference>
<protein>
    <submittedName>
        <fullName evidence="1">Uncharacterized protein</fullName>
    </submittedName>
</protein>
<dbReference type="HOGENOM" id="CLU_2337303_0_0_1"/>
<sequence>MKGVKDWWLNGQLLHSLRQPPPSPGVSCSGTRVDADVAALQPPERRRPTRLLLFLLSALSLEQIREEEDERRREKKIEKIPLESIVFWMATYGISRIG</sequence>
<dbReference type="Proteomes" id="UP000008022">
    <property type="component" value="Unassembled WGS sequence"/>
</dbReference>
<name>A0A0E0P4I8_ORYRU</name>
<reference evidence="2" key="1">
    <citation type="submission" date="2013-06" db="EMBL/GenBank/DDBJ databases">
        <authorList>
            <person name="Zhao Q."/>
        </authorList>
    </citation>
    <scope>NUCLEOTIDE SEQUENCE</scope>
    <source>
        <strain evidence="2">cv. W1943</strain>
    </source>
</reference>
<reference evidence="1" key="2">
    <citation type="submission" date="2015-06" db="UniProtKB">
        <authorList>
            <consortium name="EnsemblPlants"/>
        </authorList>
    </citation>
    <scope>IDENTIFICATION</scope>
</reference>
<accession>A0A0E0P4I8</accession>
<dbReference type="AlphaFoldDB" id="A0A0E0P4I8"/>
<keyword evidence="2" id="KW-1185">Reference proteome</keyword>
<evidence type="ECO:0000313" key="1">
    <source>
        <dbReference type="EnsemblPlants" id="ORUFI04G00720.1"/>
    </source>
</evidence>